<dbReference type="AlphaFoldDB" id="A0A368VI55"/>
<comment type="caution">
    <text evidence="1">The sequence shown here is derived from an EMBL/GenBank/DDBJ whole genome shotgun (WGS) entry which is preliminary data.</text>
</comment>
<protein>
    <submittedName>
        <fullName evidence="1">Uncharacterized protein</fullName>
    </submittedName>
</protein>
<evidence type="ECO:0000313" key="1">
    <source>
        <dbReference type="EMBL" id="RCW41096.1"/>
    </source>
</evidence>
<dbReference type="EMBL" id="QPJC01000009">
    <property type="protein sequence ID" value="RCW41096.1"/>
    <property type="molecule type" value="Genomic_DNA"/>
</dbReference>
<organism evidence="1 2">
    <name type="scientific">Halopolyspora algeriensis</name>
    <dbReference type="NCBI Taxonomy" id="1500506"/>
    <lineage>
        <taxon>Bacteria</taxon>
        <taxon>Bacillati</taxon>
        <taxon>Actinomycetota</taxon>
        <taxon>Actinomycetes</taxon>
        <taxon>Actinomycetes incertae sedis</taxon>
        <taxon>Halopolyspora</taxon>
    </lineage>
</organism>
<proteinExistence type="predicted"/>
<sequence>MDELSHRLVPDELWELVAPLIPQAGVRPQGGG</sequence>
<name>A0A368VI55_9ACTN</name>
<reference evidence="1 2" key="1">
    <citation type="submission" date="2018-07" db="EMBL/GenBank/DDBJ databases">
        <title>Genomic Encyclopedia of Type Strains, Phase III (KMG-III): the genomes of soil and plant-associated and newly described type strains.</title>
        <authorList>
            <person name="Whitman W."/>
        </authorList>
    </citation>
    <scope>NUCLEOTIDE SEQUENCE [LARGE SCALE GENOMIC DNA]</scope>
    <source>
        <strain evidence="1 2">CECT 8575</strain>
    </source>
</reference>
<dbReference type="Proteomes" id="UP000253495">
    <property type="component" value="Unassembled WGS sequence"/>
</dbReference>
<gene>
    <name evidence="1" type="ORF">DFQ14_109173</name>
</gene>
<accession>A0A368VI55</accession>
<evidence type="ECO:0000313" key="2">
    <source>
        <dbReference type="Proteomes" id="UP000253495"/>
    </source>
</evidence>
<feature type="non-terminal residue" evidence="1">
    <location>
        <position position="32"/>
    </location>
</feature>
<keyword evidence="2" id="KW-1185">Reference proteome</keyword>